<name>A0A4Y7PMH9_9AGAM</name>
<feature type="domain" description="Retrovirus-related Pol polyprotein from transposon TNT 1-94-like beta-barrel" evidence="1">
    <location>
        <begin position="41"/>
        <end position="94"/>
    </location>
</feature>
<sequence length="169" mass="18229">MKLSSAVSQFWNAMYLARTTVTTILEQIAMSFTTVRLEVKGFGRNLKTSAIGRGTIRLQGSYNGRHSMILLENVLHIPAARSNLISGVLLGKSGIITTLGANAVTLSVNGTPVVGGRVINEMYRLDVKIIRPATQIPLADRISPSPLINRLTPYIATTSSAQNLDFCTA</sequence>
<protein>
    <recommendedName>
        <fullName evidence="1">Retrovirus-related Pol polyprotein from transposon TNT 1-94-like beta-barrel domain-containing protein</fullName>
    </recommendedName>
</protein>
<organism evidence="2 3">
    <name type="scientific">Rickenella mellea</name>
    <dbReference type="NCBI Taxonomy" id="50990"/>
    <lineage>
        <taxon>Eukaryota</taxon>
        <taxon>Fungi</taxon>
        <taxon>Dikarya</taxon>
        <taxon>Basidiomycota</taxon>
        <taxon>Agaricomycotina</taxon>
        <taxon>Agaricomycetes</taxon>
        <taxon>Hymenochaetales</taxon>
        <taxon>Rickenellaceae</taxon>
        <taxon>Rickenella</taxon>
    </lineage>
</organism>
<dbReference type="Proteomes" id="UP000294933">
    <property type="component" value="Unassembled WGS sequence"/>
</dbReference>
<evidence type="ECO:0000259" key="1">
    <source>
        <dbReference type="Pfam" id="PF22936"/>
    </source>
</evidence>
<accession>A0A4Y7PMH9</accession>
<dbReference type="VEuPathDB" id="FungiDB:BD410DRAFT_844467"/>
<gene>
    <name evidence="2" type="ORF">BD410DRAFT_844467</name>
</gene>
<proteinExistence type="predicted"/>
<dbReference type="EMBL" id="ML170245">
    <property type="protein sequence ID" value="TDL16328.1"/>
    <property type="molecule type" value="Genomic_DNA"/>
</dbReference>
<reference evidence="2 3" key="1">
    <citation type="submission" date="2018-06" db="EMBL/GenBank/DDBJ databases">
        <title>A transcriptomic atlas of mushroom development highlights an independent origin of complex multicellularity.</title>
        <authorList>
            <consortium name="DOE Joint Genome Institute"/>
            <person name="Krizsan K."/>
            <person name="Almasi E."/>
            <person name="Merenyi Z."/>
            <person name="Sahu N."/>
            <person name="Viragh M."/>
            <person name="Koszo T."/>
            <person name="Mondo S."/>
            <person name="Kiss B."/>
            <person name="Balint B."/>
            <person name="Kues U."/>
            <person name="Barry K."/>
            <person name="Hegedus J.C."/>
            <person name="Henrissat B."/>
            <person name="Johnson J."/>
            <person name="Lipzen A."/>
            <person name="Ohm R."/>
            <person name="Nagy I."/>
            <person name="Pangilinan J."/>
            <person name="Yan J."/>
            <person name="Xiong Y."/>
            <person name="Grigoriev I.V."/>
            <person name="Hibbett D.S."/>
            <person name="Nagy L.G."/>
        </authorList>
    </citation>
    <scope>NUCLEOTIDE SEQUENCE [LARGE SCALE GENOMIC DNA]</scope>
    <source>
        <strain evidence="2 3">SZMC22713</strain>
    </source>
</reference>
<evidence type="ECO:0000313" key="3">
    <source>
        <dbReference type="Proteomes" id="UP000294933"/>
    </source>
</evidence>
<keyword evidence="3" id="KW-1185">Reference proteome</keyword>
<dbReference type="AlphaFoldDB" id="A0A4Y7PMH9"/>
<dbReference type="InterPro" id="IPR054722">
    <property type="entry name" value="PolX-like_BBD"/>
</dbReference>
<dbReference type="OrthoDB" id="2596766at2759"/>
<evidence type="ECO:0000313" key="2">
    <source>
        <dbReference type="EMBL" id="TDL16328.1"/>
    </source>
</evidence>
<dbReference type="Pfam" id="PF22936">
    <property type="entry name" value="Pol_BBD"/>
    <property type="match status" value="1"/>
</dbReference>